<evidence type="ECO:0000256" key="13">
    <source>
        <dbReference type="ARBA" id="ARBA00023237"/>
    </source>
</evidence>
<evidence type="ECO:0000256" key="4">
    <source>
        <dbReference type="ARBA" id="ARBA00022452"/>
    </source>
</evidence>
<keyword evidence="7" id="KW-0732">Signal</keyword>
<evidence type="ECO:0000256" key="2">
    <source>
        <dbReference type="ARBA" id="ARBA00009450"/>
    </source>
</evidence>
<reference evidence="17" key="1">
    <citation type="submission" date="2020-05" db="EMBL/GenBank/DDBJ databases">
        <authorList>
            <person name="Chiriac C."/>
            <person name="Salcher M."/>
            <person name="Ghai R."/>
            <person name="Kavagutti S V."/>
        </authorList>
    </citation>
    <scope>NUCLEOTIDE SEQUENCE</scope>
</reference>
<accession>A0A6J6EH60</accession>
<dbReference type="GO" id="GO:0046930">
    <property type="term" value="C:pore complex"/>
    <property type="evidence" value="ECO:0007669"/>
    <property type="project" value="UniProtKB-KW"/>
</dbReference>
<feature type="domain" description="Polysaccharide export protein N-terminal" evidence="15">
    <location>
        <begin position="105"/>
        <end position="197"/>
    </location>
</feature>
<dbReference type="AlphaFoldDB" id="A0A6J6EH60"/>
<dbReference type="InterPro" id="IPR003715">
    <property type="entry name" value="Poly_export_N"/>
</dbReference>
<proteinExistence type="inferred from homology"/>
<keyword evidence="3" id="KW-0813">Transport</keyword>
<dbReference type="PANTHER" id="PTHR33619">
    <property type="entry name" value="POLYSACCHARIDE EXPORT PROTEIN GFCE-RELATED"/>
    <property type="match status" value="1"/>
</dbReference>
<dbReference type="PANTHER" id="PTHR33619:SF3">
    <property type="entry name" value="POLYSACCHARIDE EXPORT PROTEIN GFCE-RELATED"/>
    <property type="match status" value="1"/>
</dbReference>
<dbReference type="InterPro" id="IPR054765">
    <property type="entry name" value="SLBB_dom"/>
</dbReference>
<keyword evidence="9" id="KW-0406">Ion transport</keyword>
<keyword evidence="5" id="KW-0762">Sugar transport</keyword>
<dbReference type="GO" id="GO:0006811">
    <property type="term" value="P:monoatomic ion transport"/>
    <property type="evidence" value="ECO:0007669"/>
    <property type="project" value="UniProtKB-KW"/>
</dbReference>
<keyword evidence="14" id="KW-0449">Lipoprotein</keyword>
<dbReference type="GO" id="GO:0015159">
    <property type="term" value="F:polysaccharide transmembrane transporter activity"/>
    <property type="evidence" value="ECO:0007669"/>
    <property type="project" value="InterPro"/>
</dbReference>
<keyword evidence="12" id="KW-0564">Palmitate</keyword>
<comment type="subcellular location">
    <subcellularLocation>
        <location evidence="1">Cell outer membrane</location>
        <topology evidence="1">Multi-pass membrane protein</topology>
    </subcellularLocation>
</comment>
<feature type="domain" description="SLBB" evidence="16">
    <location>
        <begin position="205"/>
        <end position="277"/>
    </location>
</feature>
<evidence type="ECO:0000256" key="6">
    <source>
        <dbReference type="ARBA" id="ARBA00022692"/>
    </source>
</evidence>
<evidence type="ECO:0000313" key="17">
    <source>
        <dbReference type="EMBL" id="CAB4574769.1"/>
    </source>
</evidence>
<keyword evidence="6" id="KW-0812">Transmembrane</keyword>
<name>A0A6J6EH60_9ZZZZ</name>
<gene>
    <name evidence="17" type="ORF">UFOPK1698_00768</name>
</gene>
<keyword evidence="13" id="KW-0998">Cell outer membrane</keyword>
<protein>
    <submittedName>
        <fullName evidence="17">Unannotated protein</fullName>
    </submittedName>
</protein>
<evidence type="ECO:0000256" key="3">
    <source>
        <dbReference type="ARBA" id="ARBA00022448"/>
    </source>
</evidence>
<sequence>MQLNSPPLQRTCLIGRNTFAVSKTILGVLLLSSLSACSLFNTWLPGSGPIRGDVGSSNNLSLQADPNAPTVQLIDVTERVLREINQSKKRSEFANLFQAVPANRNIVGPGDVLEVNIWEASPAMLFGSTSSASLSIVNASTSKATTLPEQMVSLDGIISIPFVGTIKVSGKTTQDIGTEITAALKGKANFPQVLVRMTRNTTSAVTVVGEVNTSQLIPLSPKQEKLLDVIAASGGVKQPINKITIQLARNGEVHSMPLESVIKDPKQNIPLTSGDVITAYFQPYSFTALGATGQNQEVTFEAQGISLVQALARVGGVQDNRADARGVFIFRFEEPEAVPEEAKRGIKTAENKVPVIYRMNLTDGSAFLTAQNFAIKNKDVLYVSNASSVELQKFLNILVSAVYPIVNVGNIAAGN</sequence>
<comment type="similarity">
    <text evidence="2">Belongs to the BexD/CtrA/VexA family.</text>
</comment>
<dbReference type="Pfam" id="PF22461">
    <property type="entry name" value="SLBB_2"/>
    <property type="match status" value="2"/>
</dbReference>
<dbReference type="Gene3D" id="3.30.1950.10">
    <property type="entry name" value="wza like domain"/>
    <property type="match status" value="1"/>
</dbReference>
<evidence type="ECO:0000256" key="8">
    <source>
        <dbReference type="ARBA" id="ARBA00023047"/>
    </source>
</evidence>
<dbReference type="Pfam" id="PF02563">
    <property type="entry name" value="Poly_export"/>
    <property type="match status" value="1"/>
</dbReference>
<keyword evidence="11" id="KW-0472">Membrane</keyword>
<dbReference type="Gene3D" id="3.10.560.10">
    <property type="entry name" value="Outer membrane lipoprotein wza domain like"/>
    <property type="match status" value="2"/>
</dbReference>
<feature type="domain" description="SLBB" evidence="16">
    <location>
        <begin position="289"/>
        <end position="383"/>
    </location>
</feature>
<keyword evidence="4" id="KW-1134">Transmembrane beta strand</keyword>
<dbReference type="InterPro" id="IPR049712">
    <property type="entry name" value="Poly_export"/>
</dbReference>
<dbReference type="GO" id="GO:0015288">
    <property type="term" value="F:porin activity"/>
    <property type="evidence" value="ECO:0007669"/>
    <property type="project" value="UniProtKB-KW"/>
</dbReference>
<dbReference type="GO" id="GO:0009279">
    <property type="term" value="C:cell outer membrane"/>
    <property type="evidence" value="ECO:0007669"/>
    <property type="project" value="UniProtKB-SubCell"/>
</dbReference>
<evidence type="ECO:0000256" key="10">
    <source>
        <dbReference type="ARBA" id="ARBA00023114"/>
    </source>
</evidence>
<evidence type="ECO:0000256" key="7">
    <source>
        <dbReference type="ARBA" id="ARBA00022729"/>
    </source>
</evidence>
<keyword evidence="8" id="KW-0625">Polysaccharide transport</keyword>
<keyword evidence="10" id="KW-0626">Porin</keyword>
<evidence type="ECO:0000259" key="16">
    <source>
        <dbReference type="Pfam" id="PF22461"/>
    </source>
</evidence>
<organism evidence="17">
    <name type="scientific">freshwater metagenome</name>
    <dbReference type="NCBI Taxonomy" id="449393"/>
    <lineage>
        <taxon>unclassified sequences</taxon>
        <taxon>metagenomes</taxon>
        <taxon>ecological metagenomes</taxon>
    </lineage>
</organism>
<dbReference type="EMBL" id="CAEZTP010000057">
    <property type="protein sequence ID" value="CAB4574769.1"/>
    <property type="molecule type" value="Genomic_DNA"/>
</dbReference>
<evidence type="ECO:0000256" key="14">
    <source>
        <dbReference type="ARBA" id="ARBA00023288"/>
    </source>
</evidence>
<evidence type="ECO:0000259" key="15">
    <source>
        <dbReference type="Pfam" id="PF02563"/>
    </source>
</evidence>
<evidence type="ECO:0000256" key="1">
    <source>
        <dbReference type="ARBA" id="ARBA00004571"/>
    </source>
</evidence>
<evidence type="ECO:0000256" key="12">
    <source>
        <dbReference type="ARBA" id="ARBA00023139"/>
    </source>
</evidence>
<evidence type="ECO:0000256" key="9">
    <source>
        <dbReference type="ARBA" id="ARBA00023065"/>
    </source>
</evidence>
<evidence type="ECO:0000256" key="11">
    <source>
        <dbReference type="ARBA" id="ARBA00023136"/>
    </source>
</evidence>
<evidence type="ECO:0000256" key="5">
    <source>
        <dbReference type="ARBA" id="ARBA00022597"/>
    </source>
</evidence>